<name>A0A7Y6PIK8_PHOVU</name>
<feature type="non-terminal residue" evidence="1">
    <location>
        <position position="1"/>
    </location>
</feature>
<dbReference type="GO" id="GO:0009435">
    <property type="term" value="P:NAD+ biosynthetic process"/>
    <property type="evidence" value="ECO:0007669"/>
    <property type="project" value="UniProtKB-UniPathway"/>
</dbReference>
<dbReference type="GO" id="GO:0051539">
    <property type="term" value="F:4 iron, 4 sulfur cluster binding"/>
    <property type="evidence" value="ECO:0007669"/>
    <property type="project" value="InterPro"/>
</dbReference>
<dbReference type="Pfam" id="PF02445">
    <property type="entry name" value="NadA"/>
    <property type="match status" value="1"/>
</dbReference>
<proteinExistence type="predicted"/>
<dbReference type="Proteomes" id="UP000524321">
    <property type="component" value="Unassembled WGS sequence"/>
</dbReference>
<organism evidence="1 2">
    <name type="scientific">Phocaeicola vulgatus</name>
    <name type="common">Bacteroides vulgatus</name>
    <dbReference type="NCBI Taxonomy" id="821"/>
    <lineage>
        <taxon>Bacteria</taxon>
        <taxon>Pseudomonadati</taxon>
        <taxon>Bacteroidota</taxon>
        <taxon>Bacteroidia</taxon>
        <taxon>Bacteroidales</taxon>
        <taxon>Bacteroidaceae</taxon>
        <taxon>Phocaeicola</taxon>
    </lineage>
</organism>
<accession>A0A7Y6PIK8</accession>
<reference evidence="1 2" key="2">
    <citation type="submission" date="2020-07" db="EMBL/GenBank/DDBJ databases">
        <title>Bacterial metabolism rescues the inhibition of intestinal drug absorption by food and drug additives.</title>
        <authorList>
            <person name="Zou L."/>
            <person name="Spanogiannopoulos P."/>
            <person name="Chien H.-C."/>
            <person name="Pieper L.M."/>
            <person name="Cai W."/>
            <person name="Khuri N."/>
            <person name="Pottel J."/>
            <person name="Vora B."/>
            <person name="Ni Z."/>
            <person name="Tsakalozou E."/>
            <person name="Zhang W."/>
            <person name="Shoichet B.K."/>
            <person name="Giacomini K.M."/>
            <person name="Turnbaugh P.J."/>
        </authorList>
    </citation>
    <scope>NUCLEOTIDE SEQUENCE [LARGE SCALE GENOMIC DNA]</scope>
    <source>
        <strain evidence="1 2">B33</strain>
    </source>
</reference>
<dbReference type="EMBL" id="JABWDJ010000524">
    <property type="protein sequence ID" value="NVB76485.1"/>
    <property type="molecule type" value="Genomic_DNA"/>
</dbReference>
<dbReference type="InterPro" id="IPR003473">
    <property type="entry name" value="NadA"/>
</dbReference>
<dbReference type="InterPro" id="IPR036094">
    <property type="entry name" value="NadA_sf"/>
</dbReference>
<dbReference type="GO" id="GO:0008987">
    <property type="term" value="F:quinolinate synthetase A activity"/>
    <property type="evidence" value="ECO:0007669"/>
    <property type="project" value="InterPro"/>
</dbReference>
<dbReference type="AlphaFoldDB" id="A0A7Y6PIK8"/>
<evidence type="ECO:0000313" key="2">
    <source>
        <dbReference type="Proteomes" id="UP000524321"/>
    </source>
</evidence>
<protein>
    <submittedName>
        <fullName evidence="1">Quinolinate synthase NadA</fullName>
    </submittedName>
</protein>
<dbReference type="RefSeq" id="WP_176350933.1">
    <property type="nucleotide sequence ID" value="NZ_JABWDJ010000524.1"/>
</dbReference>
<dbReference type="SUPFAM" id="SSF142754">
    <property type="entry name" value="NadA-like"/>
    <property type="match status" value="1"/>
</dbReference>
<gene>
    <name evidence="1" type="primary">nadA</name>
    <name evidence="1" type="ORF">HUV05_23910</name>
</gene>
<evidence type="ECO:0000313" key="1">
    <source>
        <dbReference type="EMBL" id="NVB76485.1"/>
    </source>
</evidence>
<reference evidence="1 2" key="1">
    <citation type="submission" date="2020-04" db="EMBL/GenBank/DDBJ databases">
        <authorList>
            <person name="Pieper L."/>
        </authorList>
    </citation>
    <scope>NUCLEOTIDE SEQUENCE [LARGE SCALE GENOMIC DNA]</scope>
    <source>
        <strain evidence="1 2">B33</strain>
    </source>
</reference>
<comment type="caution">
    <text evidence="1">The sequence shown here is derived from an EMBL/GenBank/DDBJ whole genome shotgun (WGS) entry which is preliminary data.</text>
</comment>
<dbReference type="UniPathway" id="UPA00253">
    <property type="reaction ID" value="UER00327"/>
</dbReference>
<sequence>ECSFMRLNTLEKLYECLKNEAPEITVDPEVAKKAVKPIQRMLEISAKLGL</sequence>